<sequence>MDEEYDNGRKTRDCTIRNVSKGGVKLVMESTMILPDAFILLFEDGTQKSCRVCWRKIDEIGVEFL</sequence>
<feature type="domain" description="PilZ" evidence="1">
    <location>
        <begin position="7"/>
        <end position="64"/>
    </location>
</feature>
<dbReference type="InterPro" id="IPR009875">
    <property type="entry name" value="PilZ_domain"/>
</dbReference>
<name>A0A7Z0DX88_RHILE</name>
<organism evidence="2 3">
    <name type="scientific">Rhizobium leguminosarum</name>
    <dbReference type="NCBI Taxonomy" id="384"/>
    <lineage>
        <taxon>Bacteria</taxon>
        <taxon>Pseudomonadati</taxon>
        <taxon>Pseudomonadota</taxon>
        <taxon>Alphaproteobacteria</taxon>
        <taxon>Hyphomicrobiales</taxon>
        <taxon>Rhizobiaceae</taxon>
        <taxon>Rhizobium/Agrobacterium group</taxon>
        <taxon>Rhizobium</taxon>
    </lineage>
</organism>
<dbReference type="Pfam" id="PF07238">
    <property type="entry name" value="PilZ"/>
    <property type="match status" value="1"/>
</dbReference>
<gene>
    <name evidence="2" type="ORF">GGI64_002075</name>
</gene>
<dbReference type="RefSeq" id="WP_003594179.1">
    <property type="nucleotide sequence ID" value="NZ_JACBZV010000002.1"/>
</dbReference>
<dbReference type="EMBL" id="JACBZV010000002">
    <property type="protein sequence ID" value="NYJ11028.1"/>
    <property type="molecule type" value="Genomic_DNA"/>
</dbReference>
<proteinExistence type="predicted"/>
<reference evidence="2 3" key="1">
    <citation type="submission" date="2020-07" db="EMBL/GenBank/DDBJ databases">
        <title>Genomic Encyclopedia of Type Strains, Phase IV (KMG-V): Genome sequencing to study the core and pangenomes of soil and plant-associated prokaryotes.</title>
        <authorList>
            <person name="Whitman W."/>
        </authorList>
    </citation>
    <scope>NUCLEOTIDE SEQUENCE [LARGE SCALE GENOMIC DNA]</scope>
    <source>
        <strain evidence="2 3">SEMIA 4052</strain>
    </source>
</reference>
<evidence type="ECO:0000313" key="2">
    <source>
        <dbReference type="EMBL" id="NYJ11028.1"/>
    </source>
</evidence>
<evidence type="ECO:0000259" key="1">
    <source>
        <dbReference type="Pfam" id="PF07238"/>
    </source>
</evidence>
<dbReference type="Proteomes" id="UP000535276">
    <property type="component" value="Unassembled WGS sequence"/>
</dbReference>
<dbReference type="AlphaFoldDB" id="A0A7Z0DX88"/>
<comment type="caution">
    <text evidence="2">The sequence shown here is derived from an EMBL/GenBank/DDBJ whole genome shotgun (WGS) entry which is preliminary data.</text>
</comment>
<accession>A0A7Z0DX88</accession>
<dbReference type="GO" id="GO:0035438">
    <property type="term" value="F:cyclic-di-GMP binding"/>
    <property type="evidence" value="ECO:0007669"/>
    <property type="project" value="InterPro"/>
</dbReference>
<protein>
    <recommendedName>
        <fullName evidence="1">PilZ domain-containing protein</fullName>
    </recommendedName>
</protein>
<evidence type="ECO:0000313" key="3">
    <source>
        <dbReference type="Proteomes" id="UP000535276"/>
    </source>
</evidence>